<dbReference type="EC" id="3.1.3.16" evidence="1"/>
<keyword evidence="1" id="KW-0904">Protein phosphatase</keyword>
<dbReference type="SUPFAM" id="SSF81606">
    <property type="entry name" value="PP2C-like"/>
    <property type="match status" value="1"/>
</dbReference>
<proteinExistence type="inferred from homology"/>
<dbReference type="PROSITE" id="PS51746">
    <property type="entry name" value="PPM_2"/>
    <property type="match status" value="1"/>
</dbReference>
<dbReference type="Pfam" id="PF07228">
    <property type="entry name" value="SpoIIE"/>
    <property type="match status" value="1"/>
</dbReference>
<dbReference type="Gene3D" id="3.60.40.10">
    <property type="entry name" value="PPM-type phosphatase domain"/>
    <property type="match status" value="2"/>
</dbReference>
<evidence type="ECO:0000313" key="3">
    <source>
        <dbReference type="EMBL" id="KAH6831867.1"/>
    </source>
</evidence>
<keyword evidence="1" id="KW-0479">Metal-binding</keyword>
<dbReference type="InterPro" id="IPR039123">
    <property type="entry name" value="PPTC7"/>
</dbReference>
<dbReference type="EMBL" id="SDAM02000081">
    <property type="protein sequence ID" value="KAH6831867.1"/>
    <property type="molecule type" value="Genomic_DNA"/>
</dbReference>
<organism evidence="3 4">
    <name type="scientific">Perilla frutescens var. hirtella</name>
    <name type="common">Perilla citriodora</name>
    <name type="synonym">Perilla setoyensis</name>
    <dbReference type="NCBI Taxonomy" id="608512"/>
    <lineage>
        <taxon>Eukaryota</taxon>
        <taxon>Viridiplantae</taxon>
        <taxon>Streptophyta</taxon>
        <taxon>Embryophyta</taxon>
        <taxon>Tracheophyta</taxon>
        <taxon>Spermatophyta</taxon>
        <taxon>Magnoliopsida</taxon>
        <taxon>eudicotyledons</taxon>
        <taxon>Gunneridae</taxon>
        <taxon>Pentapetalae</taxon>
        <taxon>asterids</taxon>
        <taxon>lamiids</taxon>
        <taxon>Lamiales</taxon>
        <taxon>Lamiaceae</taxon>
        <taxon>Nepetoideae</taxon>
        <taxon>Elsholtzieae</taxon>
        <taxon>Perilla</taxon>
    </lineage>
</organism>
<dbReference type="AlphaFoldDB" id="A0AAD4PAM5"/>
<comment type="cofactor">
    <cofactor evidence="1">
        <name>Mn(2+)</name>
        <dbReference type="ChEBI" id="CHEBI:29035"/>
    </cofactor>
</comment>
<evidence type="ECO:0000313" key="4">
    <source>
        <dbReference type="Proteomes" id="UP001190926"/>
    </source>
</evidence>
<accession>A0AAD4PAM5</accession>
<protein>
    <recommendedName>
        <fullName evidence="1">Protein phosphatase</fullName>
        <ecNumber evidence="1">3.1.3.16</ecNumber>
    </recommendedName>
</protein>
<dbReference type="SMART" id="SM00332">
    <property type="entry name" value="PP2Cc"/>
    <property type="match status" value="1"/>
</dbReference>
<comment type="cofactor">
    <cofactor evidence="1">
        <name>Mg(2+)</name>
        <dbReference type="ChEBI" id="CHEBI:18420"/>
    </cofactor>
</comment>
<dbReference type="PANTHER" id="PTHR12320">
    <property type="entry name" value="PROTEIN PHOSPHATASE 2C"/>
    <property type="match status" value="1"/>
</dbReference>
<dbReference type="GO" id="GO:0004722">
    <property type="term" value="F:protein serine/threonine phosphatase activity"/>
    <property type="evidence" value="ECO:0007669"/>
    <property type="project" value="UniProtKB-EC"/>
</dbReference>
<dbReference type="InterPro" id="IPR001932">
    <property type="entry name" value="PPM-type_phosphatase-like_dom"/>
</dbReference>
<reference evidence="3 4" key="1">
    <citation type="journal article" date="2021" name="Nat. Commun.">
        <title>Incipient diploidization of the medicinal plant Perilla within 10,000 years.</title>
        <authorList>
            <person name="Zhang Y."/>
            <person name="Shen Q."/>
            <person name="Leng L."/>
            <person name="Zhang D."/>
            <person name="Chen S."/>
            <person name="Shi Y."/>
            <person name="Ning Z."/>
            <person name="Chen S."/>
        </authorList>
    </citation>
    <scope>NUCLEOTIDE SEQUENCE [LARGE SCALE GENOMIC DNA]</scope>
    <source>
        <strain evidence="4">cv. PC099</strain>
    </source>
</reference>
<keyword evidence="4" id="KW-1185">Reference proteome</keyword>
<gene>
    <name evidence="3" type="ORF">C2S53_008360</name>
</gene>
<dbReference type="InterPro" id="IPR036457">
    <property type="entry name" value="PPM-type-like_dom_sf"/>
</dbReference>
<sequence>MVADSHYIPKDNRNKPRGEDAHFFCRKAQVIGVADGVGGWAKRGIDAGEYARQLMTNAAASVENSSPADVDPKSVLVHAHRKTAAPGSSTACIISLAGNRLRAANVGDSGFAVIRGGKTVYRSPVQQHSFNTPYQIGIAGRDRPEAAAEVAVGLESGDVVVAATDGLFDNVFPEEVETTVELCMTKYGVAPAPAARELAVAARRKSLERDTGSPFEAAARDAGFKGRGGKRDDITVVVAYVIRDGILDSLSNFALSWVKKKIFSWIYLEPLYYYAYAKSFYELNFI</sequence>
<comment type="caution">
    <text evidence="3">The sequence shown here is derived from an EMBL/GenBank/DDBJ whole genome shotgun (WGS) entry which is preliminary data.</text>
</comment>
<comment type="catalytic activity">
    <reaction evidence="1">
        <text>O-phospho-L-threonyl-[protein] + H2O = L-threonyl-[protein] + phosphate</text>
        <dbReference type="Rhea" id="RHEA:47004"/>
        <dbReference type="Rhea" id="RHEA-COMP:11060"/>
        <dbReference type="Rhea" id="RHEA-COMP:11605"/>
        <dbReference type="ChEBI" id="CHEBI:15377"/>
        <dbReference type="ChEBI" id="CHEBI:30013"/>
        <dbReference type="ChEBI" id="CHEBI:43474"/>
        <dbReference type="ChEBI" id="CHEBI:61977"/>
        <dbReference type="EC" id="3.1.3.16"/>
    </reaction>
</comment>
<keyword evidence="1" id="KW-0378">Hydrolase</keyword>
<keyword evidence="1" id="KW-0460">Magnesium</keyword>
<keyword evidence="1" id="KW-0464">Manganese</keyword>
<dbReference type="SMART" id="SM00331">
    <property type="entry name" value="PP2C_SIG"/>
    <property type="match status" value="1"/>
</dbReference>
<dbReference type="GO" id="GO:0046872">
    <property type="term" value="F:metal ion binding"/>
    <property type="evidence" value="ECO:0007669"/>
    <property type="project" value="UniProtKB-UniRule"/>
</dbReference>
<feature type="domain" description="PPM-type phosphatase" evidence="2">
    <location>
        <begin position="5"/>
        <end position="241"/>
    </location>
</feature>
<evidence type="ECO:0000259" key="2">
    <source>
        <dbReference type="PROSITE" id="PS51746"/>
    </source>
</evidence>
<dbReference type="Proteomes" id="UP001190926">
    <property type="component" value="Unassembled WGS sequence"/>
</dbReference>
<comment type="similarity">
    <text evidence="1">Belongs to the PP2C family.</text>
</comment>
<name>A0AAD4PAM5_PERFH</name>
<comment type="catalytic activity">
    <reaction evidence="1">
        <text>O-phospho-L-seryl-[protein] + H2O = L-seryl-[protein] + phosphate</text>
        <dbReference type="Rhea" id="RHEA:20629"/>
        <dbReference type="Rhea" id="RHEA-COMP:9863"/>
        <dbReference type="Rhea" id="RHEA-COMP:11604"/>
        <dbReference type="ChEBI" id="CHEBI:15377"/>
        <dbReference type="ChEBI" id="CHEBI:29999"/>
        <dbReference type="ChEBI" id="CHEBI:43474"/>
        <dbReference type="ChEBI" id="CHEBI:83421"/>
        <dbReference type="EC" id="3.1.3.16"/>
    </reaction>
</comment>
<evidence type="ECO:0000256" key="1">
    <source>
        <dbReference type="RuleBase" id="RU366020"/>
    </source>
</evidence>
<dbReference type="PANTHER" id="PTHR12320:SF81">
    <property type="entry name" value="PROTEIN PHOSPHATASE 2C 23-RELATED"/>
    <property type="match status" value="1"/>
</dbReference>